<name>A0A8I1KK96_9HYPH</name>
<dbReference type="EMBL" id="JAEMUK010000080">
    <property type="protein sequence ID" value="MBJ7544722.1"/>
    <property type="molecule type" value="Genomic_DNA"/>
</dbReference>
<gene>
    <name evidence="6" type="ORF">JDN41_14300</name>
</gene>
<comment type="caution">
    <text evidence="6">The sequence shown here is derived from an EMBL/GenBank/DDBJ whole genome shotgun (WGS) entry which is preliminary data.</text>
</comment>
<dbReference type="GO" id="GO:0046872">
    <property type="term" value="F:metal ion binding"/>
    <property type="evidence" value="ECO:0007669"/>
    <property type="project" value="InterPro"/>
</dbReference>
<keyword evidence="7" id="KW-1185">Reference proteome</keyword>
<organism evidence="6 7">
    <name type="scientific">Rhodomicrobium udaipurense</name>
    <dbReference type="NCBI Taxonomy" id="1202716"/>
    <lineage>
        <taxon>Bacteria</taxon>
        <taxon>Pseudomonadati</taxon>
        <taxon>Pseudomonadota</taxon>
        <taxon>Alphaproteobacteria</taxon>
        <taxon>Hyphomicrobiales</taxon>
        <taxon>Hyphomicrobiaceae</taxon>
        <taxon>Rhodomicrobium</taxon>
    </lineage>
</organism>
<keyword evidence="5" id="KW-0864">Zinc transport</keyword>
<dbReference type="Gene3D" id="3.40.50.1980">
    <property type="entry name" value="Nitrogenase molybdenum iron protein domain"/>
    <property type="match status" value="2"/>
</dbReference>
<accession>A0A8I1KK96</accession>
<dbReference type="SUPFAM" id="SSF53807">
    <property type="entry name" value="Helical backbone' metal receptor"/>
    <property type="match status" value="1"/>
</dbReference>
<sequence>MINSLPGRRALARSSLNGTRHWRRYVPFAAKLATAALLFAALAVATPSLAAPSVVATIKPVHSLVAAVMAGVAEPKLLLDGAASPHSYALKPSDARALEGADLVIRVSPHLEVFLDKALASLPEKARVVDLDRAAGLSLLAVRVSHGTSSTAPPTLDEADVHFWLDPVNAAALVREIARQLSNADPENAARYDANATALEARLSALDAEMRMTLAGLSARPFVVFHDVTQYLEHRYGLNSLGTVTPSPERAPGAGSVAALRDAIREKGAVCIFAEPQFSPRLIDMLVEGTHARRGVLDEIGVRIEAGPEQYFRMMRANAESIADCLRP</sequence>
<evidence type="ECO:0000256" key="4">
    <source>
        <dbReference type="ARBA" id="ARBA00022729"/>
    </source>
</evidence>
<proteinExistence type="inferred from homology"/>
<dbReference type="InterPro" id="IPR050492">
    <property type="entry name" value="Bact_metal-bind_prot9"/>
</dbReference>
<evidence type="ECO:0000256" key="5">
    <source>
        <dbReference type="ARBA" id="ARBA00022906"/>
    </source>
</evidence>
<protein>
    <recommendedName>
        <fullName evidence="2">High-affinity zinc uptake system protein ZnuA</fullName>
    </recommendedName>
</protein>
<dbReference type="GO" id="GO:0006829">
    <property type="term" value="P:zinc ion transport"/>
    <property type="evidence" value="ECO:0007669"/>
    <property type="project" value="UniProtKB-KW"/>
</dbReference>
<keyword evidence="4" id="KW-0732">Signal</keyword>
<evidence type="ECO:0000256" key="2">
    <source>
        <dbReference type="ARBA" id="ARBA00015915"/>
    </source>
</evidence>
<dbReference type="PANTHER" id="PTHR42953">
    <property type="entry name" value="HIGH-AFFINITY ZINC UPTAKE SYSTEM PROTEIN ZNUA-RELATED"/>
    <property type="match status" value="1"/>
</dbReference>
<dbReference type="Pfam" id="PF01297">
    <property type="entry name" value="ZnuA"/>
    <property type="match status" value="1"/>
</dbReference>
<dbReference type="Proteomes" id="UP000623250">
    <property type="component" value="Unassembled WGS sequence"/>
</dbReference>
<evidence type="ECO:0000256" key="3">
    <source>
        <dbReference type="ARBA" id="ARBA00022448"/>
    </source>
</evidence>
<keyword evidence="5" id="KW-0406">Ion transport</keyword>
<dbReference type="AlphaFoldDB" id="A0A8I1KK96"/>
<keyword evidence="5" id="KW-0862">Zinc</keyword>
<evidence type="ECO:0000313" key="7">
    <source>
        <dbReference type="Proteomes" id="UP000623250"/>
    </source>
</evidence>
<evidence type="ECO:0000256" key="1">
    <source>
        <dbReference type="ARBA" id="ARBA00011028"/>
    </source>
</evidence>
<dbReference type="InterPro" id="IPR006127">
    <property type="entry name" value="ZnuA-like"/>
</dbReference>
<dbReference type="PANTHER" id="PTHR42953:SF3">
    <property type="entry name" value="HIGH-AFFINITY ZINC UPTAKE SYSTEM PROTEIN ZNUA"/>
    <property type="match status" value="1"/>
</dbReference>
<evidence type="ECO:0000313" key="6">
    <source>
        <dbReference type="EMBL" id="MBJ7544722.1"/>
    </source>
</evidence>
<reference evidence="6 7" key="1">
    <citation type="submission" date="2020-12" db="EMBL/GenBank/DDBJ databases">
        <title>Revised draft genomes of Rhodomicrobium vannielii ATCC 17100 and Rhodomicrobium udaipurense JA643.</title>
        <authorList>
            <person name="Conners E.M."/>
            <person name="Davenport E.J."/>
            <person name="Bose A."/>
        </authorList>
    </citation>
    <scope>NUCLEOTIDE SEQUENCE [LARGE SCALE GENOMIC DNA]</scope>
    <source>
        <strain evidence="6 7">JA643</strain>
    </source>
</reference>
<keyword evidence="3" id="KW-0813">Transport</keyword>
<dbReference type="RefSeq" id="WP_052037384.1">
    <property type="nucleotide sequence ID" value="NZ_JAEMUK010000080.1"/>
</dbReference>
<comment type="similarity">
    <text evidence="1">Belongs to the bacterial solute-binding protein 9 family.</text>
</comment>